<feature type="region of interest" description="Disordered" evidence="1">
    <location>
        <begin position="109"/>
        <end position="130"/>
    </location>
</feature>
<name>A0A2Y9BUV1_9MICO</name>
<proteinExistence type="predicted"/>
<evidence type="ECO:0000256" key="1">
    <source>
        <dbReference type="SAM" id="MobiDB-lite"/>
    </source>
</evidence>
<dbReference type="EMBL" id="UESZ01000001">
    <property type="protein sequence ID" value="SSA36312.1"/>
    <property type="molecule type" value="Genomic_DNA"/>
</dbReference>
<dbReference type="InterPro" id="IPR028087">
    <property type="entry name" value="Tad_N"/>
</dbReference>
<dbReference type="RefSeq" id="WP_109688182.1">
    <property type="nucleotide sequence ID" value="NZ_QGDN01000001.1"/>
</dbReference>
<protein>
    <submittedName>
        <fullName evidence="3">Helicase/secretion neighborhood TadE-like protein</fullName>
    </submittedName>
</protein>
<feature type="domain" description="Putative Flp pilus-assembly TadG-like N-terminal" evidence="2">
    <location>
        <begin position="7"/>
        <end position="53"/>
    </location>
</feature>
<keyword evidence="4" id="KW-1185">Reference proteome</keyword>
<evidence type="ECO:0000313" key="3">
    <source>
        <dbReference type="EMBL" id="SSA36312.1"/>
    </source>
</evidence>
<dbReference type="Proteomes" id="UP000250028">
    <property type="component" value="Unassembled WGS sequence"/>
</dbReference>
<keyword evidence="3" id="KW-0378">Hydrolase</keyword>
<evidence type="ECO:0000313" key="4">
    <source>
        <dbReference type="Proteomes" id="UP000250028"/>
    </source>
</evidence>
<keyword evidence="3" id="KW-0347">Helicase</keyword>
<dbReference type="NCBIfam" id="TIGR03816">
    <property type="entry name" value="tadE_like_DECH"/>
    <property type="match status" value="1"/>
</dbReference>
<dbReference type="AlphaFoldDB" id="A0A2Y9BUV1"/>
<feature type="compositionally biased region" description="Pro residues" evidence="1">
    <location>
        <begin position="121"/>
        <end position="130"/>
    </location>
</feature>
<dbReference type="Pfam" id="PF13400">
    <property type="entry name" value="Tad"/>
    <property type="match status" value="1"/>
</dbReference>
<dbReference type="InterPro" id="IPR021202">
    <property type="entry name" value="Rv3654c-like"/>
</dbReference>
<gene>
    <name evidence="3" type="ORF">SAMN04489750_3704</name>
</gene>
<organism evidence="3 4">
    <name type="scientific">Branchiibius hedensis</name>
    <dbReference type="NCBI Taxonomy" id="672460"/>
    <lineage>
        <taxon>Bacteria</taxon>
        <taxon>Bacillati</taxon>
        <taxon>Actinomycetota</taxon>
        <taxon>Actinomycetes</taxon>
        <taxon>Micrococcales</taxon>
        <taxon>Dermacoccaceae</taxon>
        <taxon>Branchiibius</taxon>
    </lineage>
</organism>
<reference evidence="4" key="1">
    <citation type="submission" date="2016-10" db="EMBL/GenBank/DDBJ databases">
        <authorList>
            <person name="Varghese N."/>
            <person name="Submissions S."/>
        </authorList>
    </citation>
    <scope>NUCLEOTIDE SEQUENCE [LARGE SCALE GENOMIC DNA]</scope>
    <source>
        <strain evidence="4">DSM 22951</strain>
    </source>
</reference>
<accession>A0A2Y9BUV1</accession>
<evidence type="ECO:0000259" key="2">
    <source>
        <dbReference type="Pfam" id="PF13400"/>
    </source>
</evidence>
<keyword evidence="3" id="KW-0067">ATP-binding</keyword>
<keyword evidence="3" id="KW-0547">Nucleotide-binding</keyword>
<sequence length="130" mass="12351">MSGRERGAATVLALGVIAVLILLLGGALTVARVVRSASQAAAAADLAALAGARVLQTNSGSAACARAGRVAVENGGVLTSCVAQGPDLTVAVAIVSGVPGVGPAVARARAGPAGPLTTSGPDPPQQVGPR</sequence>
<dbReference type="GO" id="GO:0004386">
    <property type="term" value="F:helicase activity"/>
    <property type="evidence" value="ECO:0007669"/>
    <property type="project" value="UniProtKB-KW"/>
</dbReference>